<sequence length="193" mass="21026">MSRIGLSVVFSMIIMALLMGGCATPPTSPAVAVNDPLRLGNPKAAFVVTIQTDHQPLRIGNSPQLSLRTTANGYMNLYFINPSEKTGQLLTNYPVQANETIAFPPTASKKLLYALTPPTGTETFILVITHQPLNLLSRRDISNVKKPRTAIAEFNLSGSQLINRLREALRRWPPAAWNADSVQLPLIAPGVRS</sequence>
<keyword evidence="4" id="KW-1185">Reference proteome</keyword>
<dbReference type="Proteomes" id="UP000019184">
    <property type="component" value="Unassembled WGS sequence"/>
</dbReference>
<dbReference type="RefSeq" id="WP_195912127.1">
    <property type="nucleotide sequence ID" value="NZ_CBTK010000086.1"/>
</dbReference>
<evidence type="ECO:0000313" key="4">
    <source>
        <dbReference type="Proteomes" id="UP000019184"/>
    </source>
</evidence>
<accession>A0A7U7GAK3</accession>
<organism evidence="3 4">
    <name type="scientific">Candidatus Contendobacter odensis Run_B_J11</name>
    <dbReference type="NCBI Taxonomy" id="1400861"/>
    <lineage>
        <taxon>Bacteria</taxon>
        <taxon>Pseudomonadati</taxon>
        <taxon>Pseudomonadota</taxon>
        <taxon>Gammaproteobacteria</taxon>
        <taxon>Candidatus Competibacteraceae</taxon>
        <taxon>Candidatus Contendibacter</taxon>
    </lineage>
</organism>
<feature type="signal peptide" evidence="1">
    <location>
        <begin position="1"/>
        <end position="23"/>
    </location>
</feature>
<reference evidence="3 4" key="1">
    <citation type="journal article" date="2014" name="ISME J.">
        <title>Candidatus Competibacter-lineage genomes retrieved from metagenomes reveal functional metabolic diversity.</title>
        <authorList>
            <person name="McIlroy S.J."/>
            <person name="Albertsen M."/>
            <person name="Andresen E.K."/>
            <person name="Saunders A.M."/>
            <person name="Kristiansen R."/>
            <person name="Stokholm-Bjerregaard M."/>
            <person name="Nielsen K.L."/>
            <person name="Nielsen P.H."/>
        </authorList>
    </citation>
    <scope>NUCLEOTIDE SEQUENCE [LARGE SCALE GENOMIC DNA]</scope>
    <source>
        <strain evidence="3 4">Run_B_J11</strain>
    </source>
</reference>
<dbReference type="InterPro" id="IPR025493">
    <property type="entry name" value="DUF4384"/>
</dbReference>
<evidence type="ECO:0000256" key="1">
    <source>
        <dbReference type="SAM" id="SignalP"/>
    </source>
</evidence>
<keyword evidence="1" id="KW-0732">Signal</keyword>
<name>A0A7U7GAK3_9GAMM</name>
<dbReference type="AlphaFoldDB" id="A0A7U7GAK3"/>
<protein>
    <recommendedName>
        <fullName evidence="2">DUF4384 domain-containing protein</fullName>
    </recommendedName>
</protein>
<gene>
    <name evidence="3" type="ORF">BN874_1760017</name>
</gene>
<feature type="chain" id="PRO_5031203790" description="DUF4384 domain-containing protein" evidence="1">
    <location>
        <begin position="24"/>
        <end position="193"/>
    </location>
</feature>
<dbReference type="PROSITE" id="PS51257">
    <property type="entry name" value="PROKAR_LIPOPROTEIN"/>
    <property type="match status" value="1"/>
</dbReference>
<comment type="caution">
    <text evidence="3">The sequence shown here is derived from an EMBL/GenBank/DDBJ whole genome shotgun (WGS) entry which is preliminary data.</text>
</comment>
<dbReference type="EMBL" id="CBTK010000086">
    <property type="protein sequence ID" value="CDH44615.1"/>
    <property type="molecule type" value="Genomic_DNA"/>
</dbReference>
<evidence type="ECO:0000259" key="2">
    <source>
        <dbReference type="Pfam" id="PF14326"/>
    </source>
</evidence>
<proteinExistence type="predicted"/>
<dbReference type="Pfam" id="PF14326">
    <property type="entry name" value="DUF4384"/>
    <property type="match status" value="1"/>
</dbReference>
<evidence type="ECO:0000313" key="3">
    <source>
        <dbReference type="EMBL" id="CDH44615.1"/>
    </source>
</evidence>
<feature type="domain" description="DUF4384" evidence="2">
    <location>
        <begin position="57"/>
        <end position="132"/>
    </location>
</feature>